<evidence type="ECO:0000256" key="3">
    <source>
        <dbReference type="SAM" id="SignalP"/>
    </source>
</evidence>
<dbReference type="Pfam" id="PF06218">
    <property type="entry name" value="NPR2"/>
    <property type="match status" value="1"/>
</dbReference>
<dbReference type="AlphaFoldDB" id="A0A3L6L4Y2"/>
<evidence type="ECO:0000313" key="4">
    <source>
        <dbReference type="EMBL" id="RHW71714.1"/>
    </source>
</evidence>
<evidence type="ECO:0000256" key="1">
    <source>
        <dbReference type="ARBA" id="ARBA00008433"/>
    </source>
</evidence>
<dbReference type="GO" id="GO:1904262">
    <property type="term" value="P:negative regulation of TORC1 signaling"/>
    <property type="evidence" value="ECO:0007669"/>
    <property type="project" value="TreeGrafter"/>
</dbReference>
<organism evidence="4">
    <name type="scientific">Trypanosoma brucei equiperdum</name>
    <dbReference type="NCBI Taxonomy" id="630700"/>
    <lineage>
        <taxon>Eukaryota</taxon>
        <taxon>Discoba</taxon>
        <taxon>Euglenozoa</taxon>
        <taxon>Kinetoplastea</taxon>
        <taxon>Metakinetoplastina</taxon>
        <taxon>Trypanosomatida</taxon>
        <taxon>Trypanosomatidae</taxon>
        <taxon>Trypanosoma</taxon>
    </lineage>
</organism>
<name>A0A3L6L4Y2_9TRYP</name>
<dbReference type="PANTHER" id="PTHR12991">
    <property type="entry name" value="NITROGEN PERMEASE REGULATOR 2/TUMOR SUPPRESSOR CANDIDATE 4"/>
    <property type="match status" value="1"/>
</dbReference>
<reference evidence="4" key="1">
    <citation type="submission" date="2018-09" db="EMBL/GenBank/DDBJ databases">
        <title>whole genome sequence of T. equiperdum IVM-t1 strain.</title>
        <authorList>
            <person name="Suganuma K."/>
        </authorList>
    </citation>
    <scope>NUCLEOTIDE SEQUENCE [LARGE SCALE GENOMIC DNA]</scope>
    <source>
        <strain evidence="4">IVM-t1</strain>
    </source>
</reference>
<dbReference type="GO" id="GO:0005774">
    <property type="term" value="C:vacuolar membrane"/>
    <property type="evidence" value="ECO:0007669"/>
    <property type="project" value="TreeGrafter"/>
</dbReference>
<dbReference type="GO" id="GO:1990130">
    <property type="term" value="C:GATOR1 complex"/>
    <property type="evidence" value="ECO:0007669"/>
    <property type="project" value="TreeGrafter"/>
</dbReference>
<dbReference type="Proteomes" id="UP000266743">
    <property type="component" value="Chromosome 7"/>
</dbReference>
<feature type="chain" id="PRO_5017955115" evidence="3">
    <location>
        <begin position="19"/>
        <end position="750"/>
    </location>
</feature>
<accession>A0A3L6L4Y2</accession>
<feature type="compositionally biased region" description="Basic and acidic residues" evidence="2">
    <location>
        <begin position="36"/>
        <end position="53"/>
    </location>
</feature>
<sequence>MKFHLHSVLLMALDVVKGPYLSCFAPVNPFEQGGDDQPRDVQSDVNKDSSRNKDMLHLPTNAGRFEAFSDVFVPKSEFCRRVMCLVEAESGILYLFYPEEISGVHYERKTLRYTLCFAFAVDTNLVTATAATVERLLRPYSFVLTRIVEGLREAEQRSGYMSRGLSHRLSTHCPSRGDCQQQQSKNDLIGQPSRSDFHEYGGGVSAEIHSVVGTTSFASPPTGDEALFRYAKGTSRVNVFLTPPQDSSGMQWTPLEALMEELFTFLGTDPKEGETKCPRPWATENTVSLRLCETFFIPVGHRAPPHLPQQHALDEVPVPVAAYEPEVFEHVDLVMHDVFRIVDGRRTIRQIVQVLAAECERYEDSDELLQRQGRIFSPASSQCAIHSVFAHSLHPVNFPGSRSAPEVGGLASSTASTNAHPRDALNTQRATPGLFSPPSAADICLTSPFPNPVCSGTCFSAPTVYTWSRTPQTSRYLPEWQNAEEAANNSISDKLGVWCELELLVVEALQHLEVHNYVKIIRPIKMKYTYFATNALYSIMSDRSSPARQLLGKRMLLVEYMFHKEKGQRTGLQGSSGNQKRLQELAPEYRKNLEGLNSATRLTPPLAPLSAHDRGVAVDDEISREQQYHIKRERSSDTALPCSTSLRHSSTECLQDEDSSHDDVDVTPAAATNPDRHEVTYTEVLINMAAAAALCALGKFSGSTIFSVQRDMQGHPQWSNAFANWEESCCKSLVEIAIINGWLVAQSTVP</sequence>
<comment type="caution">
    <text evidence="4">The sequence shown here is derived from an EMBL/GenBank/DDBJ whole genome shotgun (WGS) entry which is preliminary data.</text>
</comment>
<evidence type="ECO:0000256" key="2">
    <source>
        <dbReference type="SAM" id="MobiDB-lite"/>
    </source>
</evidence>
<dbReference type="GO" id="GO:0010508">
    <property type="term" value="P:positive regulation of autophagy"/>
    <property type="evidence" value="ECO:0007669"/>
    <property type="project" value="TreeGrafter"/>
</dbReference>
<protein>
    <submittedName>
        <fullName evidence="4">Nitrogen permease regulator 2</fullName>
    </submittedName>
</protein>
<dbReference type="EMBL" id="QSBY01000007">
    <property type="protein sequence ID" value="RHW71714.1"/>
    <property type="molecule type" value="Genomic_DNA"/>
</dbReference>
<feature type="signal peptide" evidence="3">
    <location>
        <begin position="1"/>
        <end position="18"/>
    </location>
</feature>
<dbReference type="InterPro" id="IPR009348">
    <property type="entry name" value="NPR2-like"/>
</dbReference>
<comment type="similarity">
    <text evidence="1">Belongs to the NPR2 family.</text>
</comment>
<feature type="region of interest" description="Disordered" evidence="2">
    <location>
        <begin position="32"/>
        <end position="53"/>
    </location>
</feature>
<proteinExistence type="inferred from homology"/>
<dbReference type="PANTHER" id="PTHR12991:SF10">
    <property type="entry name" value="GATOR COMPLEX PROTEIN NPRL2"/>
    <property type="match status" value="1"/>
</dbReference>
<feature type="region of interest" description="Disordered" evidence="2">
    <location>
        <begin position="651"/>
        <end position="670"/>
    </location>
</feature>
<keyword evidence="3" id="KW-0732">Signal</keyword>
<gene>
    <name evidence="4" type="ORF">DPX39_070039700</name>
</gene>
<feature type="region of interest" description="Disordered" evidence="2">
    <location>
        <begin position="172"/>
        <end position="191"/>
    </location>
</feature>
<dbReference type="GO" id="GO:0005096">
    <property type="term" value="F:GTPase activator activity"/>
    <property type="evidence" value="ECO:0007669"/>
    <property type="project" value="TreeGrafter"/>
</dbReference>